<name>A0ABR0JZ51_9EURO</name>
<protein>
    <submittedName>
        <fullName evidence="1">Uncharacterized protein</fullName>
    </submittedName>
</protein>
<organism evidence="1 2">
    <name type="scientific">Lithohypha guttulata</name>
    <dbReference type="NCBI Taxonomy" id="1690604"/>
    <lineage>
        <taxon>Eukaryota</taxon>
        <taxon>Fungi</taxon>
        <taxon>Dikarya</taxon>
        <taxon>Ascomycota</taxon>
        <taxon>Pezizomycotina</taxon>
        <taxon>Eurotiomycetes</taxon>
        <taxon>Chaetothyriomycetidae</taxon>
        <taxon>Chaetothyriales</taxon>
        <taxon>Trichomeriaceae</taxon>
        <taxon>Lithohypha</taxon>
    </lineage>
</organism>
<keyword evidence="2" id="KW-1185">Reference proteome</keyword>
<reference evidence="1 2" key="1">
    <citation type="submission" date="2023-08" db="EMBL/GenBank/DDBJ databases">
        <title>Black Yeasts Isolated from many extreme environments.</title>
        <authorList>
            <person name="Coleine C."/>
            <person name="Stajich J.E."/>
            <person name="Selbmann L."/>
        </authorList>
    </citation>
    <scope>NUCLEOTIDE SEQUENCE [LARGE SCALE GENOMIC DNA]</scope>
    <source>
        <strain evidence="1 2">CCFEE 5885</strain>
    </source>
</reference>
<gene>
    <name evidence="1" type="ORF">LTR24_009238</name>
</gene>
<dbReference type="Proteomes" id="UP001345013">
    <property type="component" value="Unassembled WGS sequence"/>
</dbReference>
<proteinExistence type="predicted"/>
<evidence type="ECO:0000313" key="1">
    <source>
        <dbReference type="EMBL" id="KAK5079478.1"/>
    </source>
</evidence>
<comment type="caution">
    <text evidence="1">The sequence shown here is derived from an EMBL/GenBank/DDBJ whole genome shotgun (WGS) entry which is preliminary data.</text>
</comment>
<evidence type="ECO:0000313" key="2">
    <source>
        <dbReference type="Proteomes" id="UP001345013"/>
    </source>
</evidence>
<sequence length="124" mass="13978">MSTLFDSLNPTDIDRDETASVVSVASTSAKIKNPMKRAWCQTQWTNLSFQAEKVGLPDVYFDNDTRLLDKTTNRKLWQLMNRLYDLLGPEKAPYAYPVMLGGGSVEWHNYADGCKGVVAEIVEE</sequence>
<accession>A0ABR0JZ51</accession>
<dbReference type="EMBL" id="JAVRRG010000193">
    <property type="protein sequence ID" value="KAK5079478.1"/>
    <property type="molecule type" value="Genomic_DNA"/>
</dbReference>